<dbReference type="Gene3D" id="3.30.9.10">
    <property type="entry name" value="D-Amino Acid Oxidase, subunit A, domain 2"/>
    <property type="match status" value="1"/>
</dbReference>
<evidence type="ECO:0000313" key="3">
    <source>
        <dbReference type="EMBL" id="SVB15848.1"/>
    </source>
</evidence>
<protein>
    <recommendedName>
        <fullName evidence="2">FAD dependent oxidoreductase domain-containing protein</fullName>
    </recommendedName>
</protein>
<evidence type="ECO:0000256" key="1">
    <source>
        <dbReference type="ARBA" id="ARBA00023002"/>
    </source>
</evidence>
<proteinExistence type="predicted"/>
<evidence type="ECO:0000259" key="2">
    <source>
        <dbReference type="Pfam" id="PF01266"/>
    </source>
</evidence>
<feature type="domain" description="FAD dependent oxidoreductase" evidence="2">
    <location>
        <begin position="6"/>
        <end position="213"/>
    </location>
</feature>
<reference evidence="3" key="1">
    <citation type="submission" date="2018-05" db="EMBL/GenBank/DDBJ databases">
        <authorList>
            <person name="Lanie J.A."/>
            <person name="Ng W.-L."/>
            <person name="Kazmierczak K.M."/>
            <person name="Andrzejewski T.M."/>
            <person name="Davidsen T.M."/>
            <person name="Wayne K.J."/>
            <person name="Tettelin H."/>
            <person name="Glass J.I."/>
            <person name="Rusch D."/>
            <person name="Podicherti R."/>
            <person name="Tsui H.-C.T."/>
            <person name="Winkler M.E."/>
        </authorList>
    </citation>
    <scope>NUCLEOTIDE SEQUENCE</scope>
</reference>
<dbReference type="PANTHER" id="PTHR13847">
    <property type="entry name" value="SARCOSINE DEHYDROGENASE-RELATED"/>
    <property type="match status" value="1"/>
</dbReference>
<feature type="non-terminal residue" evidence="3">
    <location>
        <position position="219"/>
    </location>
</feature>
<dbReference type="EMBL" id="UINC01030827">
    <property type="protein sequence ID" value="SVB15848.1"/>
    <property type="molecule type" value="Genomic_DNA"/>
</dbReference>
<dbReference type="AlphaFoldDB" id="A0A382BPT1"/>
<dbReference type="PANTHER" id="PTHR13847:SF287">
    <property type="entry name" value="FAD-DEPENDENT OXIDOREDUCTASE DOMAIN-CONTAINING PROTEIN 1"/>
    <property type="match status" value="1"/>
</dbReference>
<name>A0A382BPT1_9ZZZZ</name>
<dbReference type="InterPro" id="IPR006076">
    <property type="entry name" value="FAD-dep_OxRdtase"/>
</dbReference>
<dbReference type="Pfam" id="PF01266">
    <property type="entry name" value="DAO"/>
    <property type="match status" value="1"/>
</dbReference>
<sequence>MTETCDAIIIGGGVMGASIISNLATSGVTNTILLEKSTIGAGSTGRSSGAIRMHYSTKVNASLAHKSLTVFSNFSDLVGGDVGFVKTGYMVFAPSEASQAFRENISMQQEIGISTREIDHKEAAELAPVFKIAETEHIAWEDDSGHADPSATALAYINHARANGATIHLEAPVIDIKISESGSSHQVITEKACFESETVIMATGPWTSSLLKKIDVSLP</sequence>
<dbReference type="InterPro" id="IPR036188">
    <property type="entry name" value="FAD/NAD-bd_sf"/>
</dbReference>
<dbReference type="GO" id="GO:0016491">
    <property type="term" value="F:oxidoreductase activity"/>
    <property type="evidence" value="ECO:0007669"/>
    <property type="project" value="UniProtKB-KW"/>
</dbReference>
<dbReference type="SUPFAM" id="SSF51905">
    <property type="entry name" value="FAD/NAD(P)-binding domain"/>
    <property type="match status" value="1"/>
</dbReference>
<accession>A0A382BPT1</accession>
<gene>
    <name evidence="3" type="ORF">METZ01_LOCUS168702</name>
</gene>
<organism evidence="3">
    <name type="scientific">marine metagenome</name>
    <dbReference type="NCBI Taxonomy" id="408172"/>
    <lineage>
        <taxon>unclassified sequences</taxon>
        <taxon>metagenomes</taxon>
        <taxon>ecological metagenomes</taxon>
    </lineage>
</organism>
<keyword evidence="1" id="KW-0560">Oxidoreductase</keyword>
<dbReference type="GO" id="GO:0005737">
    <property type="term" value="C:cytoplasm"/>
    <property type="evidence" value="ECO:0007669"/>
    <property type="project" value="TreeGrafter"/>
</dbReference>
<dbReference type="Gene3D" id="3.50.50.60">
    <property type="entry name" value="FAD/NAD(P)-binding domain"/>
    <property type="match status" value="1"/>
</dbReference>